<feature type="transmembrane region" description="Helical" evidence="6">
    <location>
        <begin position="284"/>
        <end position="306"/>
    </location>
</feature>
<feature type="transmembrane region" description="Helical" evidence="6">
    <location>
        <begin position="79"/>
        <end position="100"/>
    </location>
</feature>
<feature type="transmembrane region" description="Helical" evidence="6">
    <location>
        <begin position="374"/>
        <end position="393"/>
    </location>
</feature>
<feature type="transmembrane region" description="Helical" evidence="6">
    <location>
        <begin position="107"/>
        <end position="129"/>
    </location>
</feature>
<dbReference type="SUPFAM" id="SSF103473">
    <property type="entry name" value="MFS general substrate transporter"/>
    <property type="match status" value="1"/>
</dbReference>
<keyword evidence="3 6" id="KW-0812">Transmembrane</keyword>
<gene>
    <name evidence="7" type="ORF">Kpho02_41930</name>
</gene>
<feature type="transmembrane region" description="Helical" evidence="6">
    <location>
        <begin position="46"/>
        <end position="67"/>
    </location>
</feature>
<dbReference type="AlphaFoldDB" id="A0A9W6Q8W8"/>
<evidence type="ECO:0000256" key="4">
    <source>
        <dbReference type="ARBA" id="ARBA00022989"/>
    </source>
</evidence>
<evidence type="ECO:0000256" key="1">
    <source>
        <dbReference type="ARBA" id="ARBA00004651"/>
    </source>
</evidence>
<keyword evidence="2" id="KW-1003">Cell membrane</keyword>
<feature type="transmembrane region" description="Helical" evidence="6">
    <location>
        <begin position="341"/>
        <end position="362"/>
    </location>
</feature>
<dbReference type="InterPro" id="IPR036259">
    <property type="entry name" value="MFS_trans_sf"/>
</dbReference>
<dbReference type="GO" id="GO:0005886">
    <property type="term" value="C:plasma membrane"/>
    <property type="evidence" value="ECO:0007669"/>
    <property type="project" value="UniProtKB-SubCell"/>
</dbReference>
<feature type="transmembrane region" description="Helical" evidence="6">
    <location>
        <begin position="174"/>
        <end position="195"/>
    </location>
</feature>
<accession>A0A9W6Q8W8</accession>
<comment type="caution">
    <text evidence="7">The sequence shown here is derived from an EMBL/GenBank/DDBJ whole genome shotgun (WGS) entry which is preliminary data.</text>
</comment>
<evidence type="ECO:0000256" key="6">
    <source>
        <dbReference type="SAM" id="Phobius"/>
    </source>
</evidence>
<keyword evidence="5 6" id="KW-0472">Membrane</keyword>
<dbReference type="Gene3D" id="1.20.1250.20">
    <property type="entry name" value="MFS general substrate transporter like domains"/>
    <property type="match status" value="1"/>
</dbReference>
<dbReference type="Pfam" id="PF07690">
    <property type="entry name" value="MFS_1"/>
    <property type="match status" value="1"/>
</dbReference>
<proteinExistence type="predicted"/>
<sequence>MPGLEPAWGRVGGEKRWTGGVWQVHGRAVTFLDPAWAGRNYRVQTAATVVSGLGNAAAPIATAFAVLHSDPRWGSAEVGYVTAARTVPLVVLLLVGGAVADRLPRHLVMVGANLFNAGSQGVLAALVLFGHPSLWALMALSAAGGAGQAFYAPAAEGVILQAVPAEHAAKAFSVFKMAMNGASIAGAALGGVLVAVVGPGWVLAADAACFAVAAALRAGLEPEGPGRGPARPGLAHELLVGWREFTARRWLWAIVVQFGLMNACVLAVEAVYGPVVAEDRMGGAGAWGVAMAALSVGMVVAGPLMTRWQPRRLLLVGNGGVFLFGLPPLALALGWPLLPVALAMFLAGLGTTVFVVGWMVTLQQEIPEELLSRMSAYDSFGSFALLPLGTALAGPAADAFGLSGALWGCALICAVLAGLVLLVPEVRHLERAVPEARAGSRAGAAEAEVVTSG</sequence>
<evidence type="ECO:0000313" key="8">
    <source>
        <dbReference type="Proteomes" id="UP001165041"/>
    </source>
</evidence>
<name>A0A9W6Q8W8_9ACTN</name>
<dbReference type="EMBL" id="BSSA01000014">
    <property type="protein sequence ID" value="GLW71894.1"/>
    <property type="molecule type" value="Genomic_DNA"/>
</dbReference>
<feature type="transmembrane region" description="Helical" evidence="6">
    <location>
        <begin position="250"/>
        <end position="272"/>
    </location>
</feature>
<reference evidence="7" key="1">
    <citation type="submission" date="2023-02" db="EMBL/GenBank/DDBJ databases">
        <title>Kitasatospora phosalacinea NBRC 14627.</title>
        <authorList>
            <person name="Ichikawa N."/>
            <person name="Sato H."/>
            <person name="Tonouchi N."/>
        </authorList>
    </citation>
    <scope>NUCLEOTIDE SEQUENCE</scope>
    <source>
        <strain evidence="7">NBRC 14627</strain>
    </source>
</reference>
<organism evidence="7 8">
    <name type="scientific">Kitasatospora phosalacinea</name>
    <dbReference type="NCBI Taxonomy" id="2065"/>
    <lineage>
        <taxon>Bacteria</taxon>
        <taxon>Bacillati</taxon>
        <taxon>Actinomycetota</taxon>
        <taxon>Actinomycetes</taxon>
        <taxon>Kitasatosporales</taxon>
        <taxon>Streptomycetaceae</taxon>
        <taxon>Kitasatospora</taxon>
    </lineage>
</organism>
<evidence type="ECO:0000256" key="2">
    <source>
        <dbReference type="ARBA" id="ARBA00022475"/>
    </source>
</evidence>
<dbReference type="PANTHER" id="PTHR23513">
    <property type="entry name" value="INTEGRAL MEMBRANE EFFLUX PROTEIN-RELATED"/>
    <property type="match status" value="1"/>
</dbReference>
<dbReference type="Proteomes" id="UP001165041">
    <property type="component" value="Unassembled WGS sequence"/>
</dbReference>
<dbReference type="InterPro" id="IPR011701">
    <property type="entry name" value="MFS"/>
</dbReference>
<dbReference type="GO" id="GO:0022857">
    <property type="term" value="F:transmembrane transporter activity"/>
    <property type="evidence" value="ECO:0007669"/>
    <property type="project" value="InterPro"/>
</dbReference>
<evidence type="ECO:0000256" key="5">
    <source>
        <dbReference type="ARBA" id="ARBA00023136"/>
    </source>
</evidence>
<feature type="transmembrane region" description="Helical" evidence="6">
    <location>
        <begin position="405"/>
        <end position="423"/>
    </location>
</feature>
<comment type="subcellular location">
    <subcellularLocation>
        <location evidence="1">Cell membrane</location>
        <topology evidence="1">Multi-pass membrane protein</topology>
    </subcellularLocation>
</comment>
<keyword evidence="4 6" id="KW-1133">Transmembrane helix</keyword>
<dbReference type="PANTHER" id="PTHR23513:SF11">
    <property type="entry name" value="STAPHYLOFERRIN A TRANSPORTER"/>
    <property type="match status" value="1"/>
</dbReference>
<protein>
    <submittedName>
        <fullName evidence="7">MFS transporter</fullName>
    </submittedName>
</protein>
<dbReference type="CDD" id="cd06173">
    <property type="entry name" value="MFS_MefA_like"/>
    <property type="match status" value="1"/>
</dbReference>
<evidence type="ECO:0000256" key="3">
    <source>
        <dbReference type="ARBA" id="ARBA00022692"/>
    </source>
</evidence>
<feature type="transmembrane region" description="Helical" evidence="6">
    <location>
        <begin position="313"/>
        <end position="335"/>
    </location>
</feature>
<evidence type="ECO:0000313" key="7">
    <source>
        <dbReference type="EMBL" id="GLW71894.1"/>
    </source>
</evidence>